<dbReference type="InterPro" id="IPR036339">
    <property type="entry name" value="PUB-like_dom_sf"/>
</dbReference>
<reference evidence="3 4" key="1">
    <citation type="submission" date="2016-02" db="EMBL/GenBank/DDBJ databases">
        <title>Genome analysis of coral dinoflagellate symbionts highlights evolutionary adaptations to a symbiotic lifestyle.</title>
        <authorList>
            <person name="Aranda M."/>
            <person name="Li Y."/>
            <person name="Liew Y.J."/>
            <person name="Baumgarten S."/>
            <person name="Simakov O."/>
            <person name="Wilson M."/>
            <person name="Piel J."/>
            <person name="Ashoor H."/>
            <person name="Bougouffa S."/>
            <person name="Bajic V.B."/>
            <person name="Ryu T."/>
            <person name="Ravasi T."/>
            <person name="Bayer T."/>
            <person name="Micklem G."/>
            <person name="Kim H."/>
            <person name="Bhak J."/>
            <person name="Lajeunesse T.C."/>
            <person name="Voolstra C.R."/>
        </authorList>
    </citation>
    <scope>NUCLEOTIDE SEQUENCE [LARGE SCALE GENOMIC DNA]</scope>
    <source>
        <strain evidence="3 4">CCMP2467</strain>
    </source>
</reference>
<organism evidence="3 4">
    <name type="scientific">Symbiodinium microadriaticum</name>
    <name type="common">Dinoflagellate</name>
    <name type="synonym">Zooxanthella microadriatica</name>
    <dbReference type="NCBI Taxonomy" id="2951"/>
    <lineage>
        <taxon>Eukaryota</taxon>
        <taxon>Sar</taxon>
        <taxon>Alveolata</taxon>
        <taxon>Dinophyceae</taxon>
        <taxon>Suessiales</taxon>
        <taxon>Symbiodiniaceae</taxon>
        <taxon>Symbiodinium</taxon>
    </lineage>
</organism>
<dbReference type="SUPFAM" id="SSF143503">
    <property type="entry name" value="PUG domain-like"/>
    <property type="match status" value="1"/>
</dbReference>
<dbReference type="OrthoDB" id="420187at2759"/>
<dbReference type="Gene3D" id="3.90.70.10">
    <property type="entry name" value="Cysteine proteinases"/>
    <property type="match status" value="2"/>
</dbReference>
<feature type="region of interest" description="Disordered" evidence="1">
    <location>
        <begin position="816"/>
        <end position="847"/>
    </location>
</feature>
<name>A0A1Q9D4T4_SYMMI</name>
<dbReference type="InterPro" id="IPR038765">
    <property type="entry name" value="Papain-like_cys_pep_sf"/>
</dbReference>
<accession>A0A1Q9D4T4</accession>
<dbReference type="EMBL" id="LSRX01000723">
    <property type="protein sequence ID" value="OLP90211.1"/>
    <property type="molecule type" value="Genomic_DNA"/>
</dbReference>
<feature type="region of interest" description="Disordered" evidence="1">
    <location>
        <begin position="86"/>
        <end position="107"/>
    </location>
</feature>
<dbReference type="Pfam" id="PF00443">
    <property type="entry name" value="UCH"/>
    <property type="match status" value="1"/>
</dbReference>
<dbReference type="AlphaFoldDB" id="A0A1Q9D4T4"/>
<evidence type="ECO:0000313" key="4">
    <source>
        <dbReference type="Proteomes" id="UP000186817"/>
    </source>
</evidence>
<dbReference type="PROSITE" id="PS50235">
    <property type="entry name" value="USP_3"/>
    <property type="match status" value="1"/>
</dbReference>
<feature type="compositionally biased region" description="Low complexity" evidence="1">
    <location>
        <begin position="816"/>
        <end position="833"/>
    </location>
</feature>
<feature type="region of interest" description="Disordered" evidence="1">
    <location>
        <begin position="929"/>
        <end position="951"/>
    </location>
</feature>
<dbReference type="Gene3D" id="1.20.58.2190">
    <property type="match status" value="1"/>
</dbReference>
<dbReference type="CDD" id="cd02257">
    <property type="entry name" value="Peptidase_C19"/>
    <property type="match status" value="2"/>
</dbReference>
<feature type="domain" description="USP" evidence="2">
    <location>
        <begin position="1"/>
        <end position="557"/>
    </location>
</feature>
<dbReference type="GO" id="GO:0016579">
    <property type="term" value="P:protein deubiquitination"/>
    <property type="evidence" value="ECO:0007669"/>
    <property type="project" value="InterPro"/>
</dbReference>
<sequence>MAPKTAALKNAATARSRMEPLPEQMFEAMTGENLARELSTLSGRPMSEIQTEGVQTALVAMHAPDSNDPTDRIRMDLNRFKMRESFVRPSENADTQLAENGNASGPTQMDAPWASLVLGAPCRTQQEWIGAEITRAWNELDRLTTTVVQNDREAVIERATGVADPLVQAQIGLAETLYRREWDEVTAPLLSILLPGISAGGMSAEADNWRCESCTSHSAERRFMLRRLPNVLQLHLKRFQWKAPQEPRPVTETAAGQGQNPTPEPPVKVAKASEPVARVEHAEDEQTEAAAAVPNTADLADMTPLQRTARLSWEQQEKLYGLLLRVLERIRDSPCDAKLRSISATAKSLRSDVLEVDGGQELLQWAGFQPVGDRFQADAAALGPELVASRHAELQAHALQERDANFRRERDARIEAERQRRLPTGDTGPPLRRWGGRLPSFGRGARSFADCGLQCSKISTRVELEADPDNPRGLKPLDVSCMLEEGAKQNDTTYELYAVVQHLGATPFSGHYVAYCWHPPSRSWWCFDDSSVRRVDASRIGDEALNDGAYVLFLEKSKMHGEATAFAKTLDEGGGASAIVGGDLWLISHMPAMQEELEEGRDFSVLATAFAALQIWSSDMTVGDQLISEGRWMQPEAFLPVGGVAVDAGDARPGIAGRDPKFLASAQANIGGFALPLSKHVGPDGQVHAFEPFRNIFQIAACSAASFAAAMGGGNPGAAEASIREEGRRSFLGCQGGGEGGGLLVDHEDSVWQMQLGLVLAEGSAHVPVEHLGTEAAHRDKGQGKAAAAAASIKAAESTAPAASAAGTAAASSHAKPVPAAAMQPPTPAAAMPMQPPTPAAAMQPPTPAAAMHIGAGAPAGDQAFVFPQPVAQAVQEVQPMQVPGEAAVHPWQRWTMLGSPLNDEAAYAFNPAPICAAAAAAEAKAKAKAKAQPKAEPEPKAKRRSKGHGAQCSCAGKIVPRYGFRARALLAAANSAFESFWVVPQARGMLTKRANKEELLATLAADEWLFRAATARGRFLHVDSEKPKPSEKLIKKNKDAITIQKVSDDLMNECEDDFYPLGMRVKKLVKVEEMSAEYKDQLKRSFHVSKYVRIEPYWKGRQPKCLLRGDGYVFFSHTLAGAGTWEQLVEILNFLVNHRFFDFIQGRVPAGANFPALQHPGGWHLEKVIGSAWN</sequence>
<dbReference type="PROSITE" id="PS00973">
    <property type="entry name" value="USP_2"/>
    <property type="match status" value="1"/>
</dbReference>
<dbReference type="SUPFAM" id="SSF54001">
    <property type="entry name" value="Cysteine proteinases"/>
    <property type="match status" value="1"/>
</dbReference>
<keyword evidence="3" id="KW-0378">Hydrolase</keyword>
<dbReference type="InterPro" id="IPR028889">
    <property type="entry name" value="USP"/>
</dbReference>
<evidence type="ECO:0000256" key="1">
    <source>
        <dbReference type="SAM" id="MobiDB-lite"/>
    </source>
</evidence>
<dbReference type="CDD" id="cd09212">
    <property type="entry name" value="PUB"/>
    <property type="match status" value="1"/>
</dbReference>
<comment type="caution">
    <text evidence="3">The sequence shown here is derived from an EMBL/GenBank/DDBJ whole genome shotgun (WGS) entry which is preliminary data.</text>
</comment>
<gene>
    <name evidence="3" type="primary">USP31</name>
    <name evidence="3" type="ORF">AK812_SmicGene28234</name>
</gene>
<feature type="compositionally biased region" description="Polar residues" evidence="1">
    <location>
        <begin position="92"/>
        <end position="107"/>
    </location>
</feature>
<dbReference type="InterPro" id="IPR018200">
    <property type="entry name" value="USP_CS"/>
</dbReference>
<dbReference type="InterPro" id="IPR050164">
    <property type="entry name" value="Peptidase_C19"/>
</dbReference>
<evidence type="ECO:0000259" key="2">
    <source>
        <dbReference type="PROSITE" id="PS50235"/>
    </source>
</evidence>
<keyword evidence="4" id="KW-1185">Reference proteome</keyword>
<dbReference type="InterPro" id="IPR001394">
    <property type="entry name" value="Peptidase_C19_UCH"/>
</dbReference>
<dbReference type="GO" id="GO:0004843">
    <property type="term" value="F:cysteine-type deubiquitinase activity"/>
    <property type="evidence" value="ECO:0007669"/>
    <property type="project" value="InterPro"/>
</dbReference>
<protein>
    <submittedName>
        <fullName evidence="3">Ubiquitin carboxyl-terminal hydrolase 31</fullName>
    </submittedName>
</protein>
<dbReference type="Proteomes" id="UP000186817">
    <property type="component" value="Unassembled WGS sequence"/>
</dbReference>
<feature type="region of interest" description="Disordered" evidence="1">
    <location>
        <begin position="243"/>
        <end position="268"/>
    </location>
</feature>
<dbReference type="GO" id="GO:0005634">
    <property type="term" value="C:nucleus"/>
    <property type="evidence" value="ECO:0007669"/>
    <property type="project" value="TreeGrafter"/>
</dbReference>
<dbReference type="GO" id="GO:0005829">
    <property type="term" value="C:cytosol"/>
    <property type="evidence" value="ECO:0007669"/>
    <property type="project" value="TreeGrafter"/>
</dbReference>
<evidence type="ECO:0000313" key="3">
    <source>
        <dbReference type="EMBL" id="OLP90211.1"/>
    </source>
</evidence>
<dbReference type="PANTHER" id="PTHR24006">
    <property type="entry name" value="UBIQUITIN CARBOXYL-TERMINAL HYDROLASE"/>
    <property type="match status" value="1"/>
</dbReference>
<proteinExistence type="predicted"/>